<organism evidence="2 3">
    <name type="scientific">Marasmiellus scandens</name>
    <dbReference type="NCBI Taxonomy" id="2682957"/>
    <lineage>
        <taxon>Eukaryota</taxon>
        <taxon>Fungi</taxon>
        <taxon>Dikarya</taxon>
        <taxon>Basidiomycota</taxon>
        <taxon>Agaricomycotina</taxon>
        <taxon>Agaricomycetes</taxon>
        <taxon>Agaricomycetidae</taxon>
        <taxon>Agaricales</taxon>
        <taxon>Marasmiineae</taxon>
        <taxon>Omphalotaceae</taxon>
        <taxon>Marasmiellus</taxon>
    </lineage>
</organism>
<dbReference type="SUPFAM" id="SSF53098">
    <property type="entry name" value="Ribonuclease H-like"/>
    <property type="match status" value="1"/>
</dbReference>
<dbReference type="InterPro" id="IPR008906">
    <property type="entry name" value="HATC_C_dom"/>
</dbReference>
<dbReference type="Pfam" id="PF05699">
    <property type="entry name" value="Dimer_Tnp_hAT"/>
    <property type="match status" value="1"/>
</dbReference>
<comment type="caution">
    <text evidence="2">The sequence shown here is derived from an EMBL/GenBank/DDBJ whole genome shotgun (WGS) entry which is preliminary data.</text>
</comment>
<evidence type="ECO:0000313" key="2">
    <source>
        <dbReference type="EMBL" id="KAK7448043.1"/>
    </source>
</evidence>
<accession>A0ABR1J4D4</accession>
<name>A0ABR1J4D4_9AGAR</name>
<proteinExistence type="predicted"/>
<protein>
    <recommendedName>
        <fullName evidence="1">HAT C-terminal dimerisation domain-containing protein</fullName>
    </recommendedName>
</protein>
<gene>
    <name evidence="2" type="ORF">VKT23_013800</name>
</gene>
<feature type="domain" description="HAT C-terminal dimerisation" evidence="1">
    <location>
        <begin position="12"/>
        <end position="54"/>
    </location>
</feature>
<dbReference type="InterPro" id="IPR012337">
    <property type="entry name" value="RNaseH-like_sf"/>
</dbReference>
<dbReference type="Proteomes" id="UP001498398">
    <property type="component" value="Unassembled WGS sequence"/>
</dbReference>
<reference evidence="2 3" key="1">
    <citation type="submission" date="2024-01" db="EMBL/GenBank/DDBJ databases">
        <title>A draft genome for the cacao thread blight pathogen Marasmiellus scandens.</title>
        <authorList>
            <person name="Baruah I.K."/>
            <person name="Leung J."/>
            <person name="Bukari Y."/>
            <person name="Amoako-Attah I."/>
            <person name="Meinhardt L.W."/>
            <person name="Bailey B.A."/>
            <person name="Cohen S.P."/>
        </authorList>
    </citation>
    <scope>NUCLEOTIDE SEQUENCE [LARGE SCALE GENOMIC DNA]</scope>
    <source>
        <strain evidence="2 3">GH-19</strain>
    </source>
</reference>
<evidence type="ECO:0000313" key="3">
    <source>
        <dbReference type="Proteomes" id="UP001498398"/>
    </source>
</evidence>
<sequence>MYLILSDIGREKKQAEFPILFRLALDVLSVQASAVPCERVFSSSKDIDRRSRMLTVLVEVLQILKGMYWDDRLDYTRSWVAKASEMAEEDVNGLCTEFEVEESGVTTTDLENNHLREMLMGGQVQDLLELIEASYSPN</sequence>
<keyword evidence="3" id="KW-1185">Reference proteome</keyword>
<dbReference type="EMBL" id="JBANRG010000039">
    <property type="protein sequence ID" value="KAK7448043.1"/>
    <property type="molecule type" value="Genomic_DNA"/>
</dbReference>
<evidence type="ECO:0000259" key="1">
    <source>
        <dbReference type="Pfam" id="PF05699"/>
    </source>
</evidence>